<evidence type="ECO:0000313" key="3">
    <source>
        <dbReference type="Proteomes" id="UP001430796"/>
    </source>
</evidence>
<accession>A0ABS9HX09</accession>
<name>A0ABS9HX09_9GAMM</name>
<comment type="caution">
    <text evidence="2">The sequence shown here is derived from an EMBL/GenBank/DDBJ whole genome shotgun (WGS) entry which is preliminary data.</text>
</comment>
<proteinExistence type="predicted"/>
<reference evidence="2 3" key="3">
    <citation type="submission" date="2022-01" db="EMBL/GenBank/DDBJ databases">
        <authorList>
            <person name="Zhou L.Y."/>
        </authorList>
    </citation>
    <scope>NUCLEOTIDE SEQUENCE [LARGE SCALE GENOMIC DNA]</scope>
    <source>
        <strain evidence="2 3">TLK-CK17</strain>
    </source>
</reference>
<protein>
    <submittedName>
        <fullName evidence="2">Uncharacterized protein</fullName>
    </submittedName>
</protein>
<gene>
    <name evidence="2" type="ORF">L3V18_16735</name>
</gene>
<dbReference type="EMBL" id="JAKJPO010000016">
    <property type="protein sequence ID" value="MCF7223420.1"/>
    <property type="molecule type" value="Genomic_DNA"/>
</dbReference>
<keyword evidence="1" id="KW-0732">Signal</keyword>
<reference evidence="3" key="1">
    <citation type="submission" date="2022-01" db="EMBL/GenBank/DDBJ databases">
        <title>Lysobacter chinensis sp. nov., a bacterium isolated from cow dung compost.</title>
        <authorList>
            <person name="Zhou L.Y."/>
        </authorList>
    </citation>
    <scope>NUCLEOTIDE SEQUENCE [LARGE SCALE GENOMIC DNA]</scope>
    <source>
        <strain evidence="3">TLK-CK17</strain>
    </source>
</reference>
<reference evidence="2 3" key="2">
    <citation type="submission" date="2022-01" db="EMBL/GenBank/DDBJ databases">
        <title>Lysobacter chinensis sp. nov., a bacterium isolated from cow dung compost.</title>
        <authorList>
            <person name="Liu Y."/>
        </authorList>
    </citation>
    <scope>NUCLEOTIDE SEQUENCE [LARGE SCALE GENOMIC DNA]</scope>
    <source>
        <strain evidence="2 3">TLK-CK17</strain>
    </source>
</reference>
<dbReference type="Proteomes" id="UP001430796">
    <property type="component" value="Unassembled WGS sequence"/>
</dbReference>
<feature type="chain" id="PRO_5047253374" evidence="1">
    <location>
        <begin position="22"/>
        <end position="183"/>
    </location>
</feature>
<keyword evidence="3" id="KW-1185">Reference proteome</keyword>
<dbReference type="RefSeq" id="WP_237056436.1">
    <property type="nucleotide sequence ID" value="NZ_JAKJPO010000016.1"/>
</dbReference>
<feature type="signal peptide" evidence="1">
    <location>
        <begin position="1"/>
        <end position="21"/>
    </location>
</feature>
<organism evidence="2 3">
    <name type="scientific">Marilutibacter chinensis</name>
    <dbReference type="NCBI Taxonomy" id="2912247"/>
    <lineage>
        <taxon>Bacteria</taxon>
        <taxon>Pseudomonadati</taxon>
        <taxon>Pseudomonadota</taxon>
        <taxon>Gammaproteobacteria</taxon>
        <taxon>Lysobacterales</taxon>
        <taxon>Lysobacteraceae</taxon>
        <taxon>Marilutibacter</taxon>
    </lineage>
</organism>
<sequence length="183" mass="19935">MNKAWVLALTALLMLPGLALAAPKCAPDTFTGEKACVYGTDTIGMAGVGNQILTKDGKMYYRKLIMTNGDPLNIDALLFRLDDQRTIRLVASNTNTPTVDCINRHLCTWSWTVMAPISAEDLTALSQAKKLIVAAEDKNHRRTEESTMKKGGMIFQKFLDDIRANEPAVLAPLPAVADPSTAQ</sequence>
<evidence type="ECO:0000256" key="1">
    <source>
        <dbReference type="SAM" id="SignalP"/>
    </source>
</evidence>
<evidence type="ECO:0000313" key="2">
    <source>
        <dbReference type="EMBL" id="MCF7223420.1"/>
    </source>
</evidence>